<sequence length="148" mass="17107">MPWSVSQRKRLDVVEKGILESYFGDKITWNDPQGKTTVELKISTNSDNHYTLRIYLPSDYPNSCPELTVASPKELKRKDGTPMNGFASDADHTYGTKDGLIKICHFHQGKWTNEYTLYQVFMKGLLWLEAYESHRQTGKPISTYLREI</sequence>
<accession>A0A913XSH9</accession>
<feature type="domain" description="RWD" evidence="1">
    <location>
        <begin position="16"/>
        <end position="79"/>
    </location>
</feature>
<evidence type="ECO:0000313" key="2">
    <source>
        <dbReference type="EnsemblMetazoa" id="XP_020908535.1"/>
    </source>
</evidence>
<dbReference type="InterPro" id="IPR006575">
    <property type="entry name" value="RWD_dom"/>
</dbReference>
<dbReference type="Gene3D" id="3.10.110.10">
    <property type="entry name" value="Ubiquitin Conjugating Enzyme"/>
    <property type="match status" value="1"/>
</dbReference>
<dbReference type="OrthoDB" id="5946384at2759"/>
<reference evidence="2" key="1">
    <citation type="submission" date="2022-11" db="UniProtKB">
        <authorList>
            <consortium name="EnsemblMetazoa"/>
        </authorList>
    </citation>
    <scope>IDENTIFICATION</scope>
</reference>
<keyword evidence="3" id="KW-1185">Reference proteome</keyword>
<evidence type="ECO:0000313" key="3">
    <source>
        <dbReference type="Proteomes" id="UP000887567"/>
    </source>
</evidence>
<dbReference type="AlphaFoldDB" id="A0A913XSH9"/>
<dbReference type="Proteomes" id="UP000887567">
    <property type="component" value="Unplaced"/>
</dbReference>
<proteinExistence type="predicted"/>
<dbReference type="KEGG" id="epa:110246525"/>
<organism evidence="2 3">
    <name type="scientific">Exaiptasia diaphana</name>
    <name type="common">Tropical sea anemone</name>
    <name type="synonym">Aiptasia pulchella</name>
    <dbReference type="NCBI Taxonomy" id="2652724"/>
    <lineage>
        <taxon>Eukaryota</taxon>
        <taxon>Metazoa</taxon>
        <taxon>Cnidaria</taxon>
        <taxon>Anthozoa</taxon>
        <taxon>Hexacorallia</taxon>
        <taxon>Actiniaria</taxon>
        <taxon>Aiptasiidae</taxon>
        <taxon>Exaiptasia</taxon>
    </lineage>
</organism>
<dbReference type="Pfam" id="PF05773">
    <property type="entry name" value="RWD"/>
    <property type="match status" value="1"/>
</dbReference>
<dbReference type="SUPFAM" id="SSF54495">
    <property type="entry name" value="UBC-like"/>
    <property type="match status" value="1"/>
</dbReference>
<protein>
    <recommendedName>
        <fullName evidence="1">RWD domain-containing protein</fullName>
    </recommendedName>
</protein>
<name>A0A913XSH9_EXADI</name>
<evidence type="ECO:0000259" key="1">
    <source>
        <dbReference type="Pfam" id="PF05773"/>
    </source>
</evidence>
<dbReference type="EnsemblMetazoa" id="XM_021052876.2">
    <property type="protein sequence ID" value="XP_020908535.1"/>
    <property type="gene ID" value="LOC110246525"/>
</dbReference>
<dbReference type="RefSeq" id="XP_020908535.1">
    <property type="nucleotide sequence ID" value="XM_021052876.2"/>
</dbReference>
<dbReference type="OMA" id="AYESHRQ"/>
<dbReference type="GeneID" id="110246525"/>
<dbReference type="CDD" id="cd00195">
    <property type="entry name" value="UBCc_UEV"/>
    <property type="match status" value="1"/>
</dbReference>
<dbReference type="InterPro" id="IPR016135">
    <property type="entry name" value="UBQ-conjugating_enzyme/RWD"/>
</dbReference>
<dbReference type="CDD" id="cd11605">
    <property type="entry name" value="RWD_DRWD_ELF-like"/>
    <property type="match status" value="1"/>
</dbReference>